<feature type="chain" id="PRO_5043122969" evidence="1">
    <location>
        <begin position="17"/>
        <end position="532"/>
    </location>
</feature>
<dbReference type="WBParaSite" id="EVEC_0001081201-mRNA-1">
    <property type="protein sequence ID" value="EVEC_0001081201-mRNA-1"/>
    <property type="gene ID" value="EVEC_0001081201"/>
</dbReference>
<protein>
    <submittedName>
        <fullName evidence="2 4">Uncharacterized protein</fullName>
    </submittedName>
</protein>
<evidence type="ECO:0000313" key="4">
    <source>
        <dbReference type="WBParaSite" id="EVEC_0001081201-mRNA-1"/>
    </source>
</evidence>
<reference evidence="4" key="1">
    <citation type="submission" date="2017-02" db="UniProtKB">
        <authorList>
            <consortium name="WormBaseParasite"/>
        </authorList>
    </citation>
    <scope>IDENTIFICATION</scope>
</reference>
<sequence>MMKIWIALLLPSLIFAYCNNTEHCLDAIRRIVTEQRQFWFGEQWKLMCTGSARHHRRPVDCYNPHELRHFFGIGNRLFRVNTYQAGYLQNLRIFPRILFKPKSGSYRACDHTFIVNETDGIVIEVGYDRPAIEPYRARHLPEIFWPGYDNGENSYIVLLVDIGFGTLKYAASDYPLKTKELRSYSTAENFRPVVNPVAALIFEQPKHLSANDIKLQSEAQLFNLPQFMLENGLENGLIGINLILISYDAYAIEKQRLKAVADNCHFLIEQQLQHNVPWEFIRSFPLNEMDSWLSMEFQQPATSGFGLYFIAEITQMSVHLDPLSNKQTPSLVVRKPPTVSSLRISENEITYQRNTRDFIGIATLESKHTLILFDPNKSFLHWMVIDIPSSALAIGQIQTGVTVSPYLQPIPKVPKTCSTYVFMLFLQPRSTSVSPISRYYNENHTLRSIYCQKNCTKSIFCRLRFDVREFKSLHQLRLSAINWMNVCYDLHEAQRQIARLTANLTLSTKAFENLKSKGHNSETLKSAPYSKR</sequence>
<accession>A0A0N4VIZ1</accession>
<dbReference type="Gene3D" id="3.90.280.10">
    <property type="entry name" value="PEBP-like"/>
    <property type="match status" value="1"/>
</dbReference>
<dbReference type="SUPFAM" id="SSF49777">
    <property type="entry name" value="PEBP-like"/>
    <property type="match status" value="2"/>
</dbReference>
<keyword evidence="1" id="KW-0732">Signal</keyword>
<feature type="signal peptide" evidence="1">
    <location>
        <begin position="1"/>
        <end position="16"/>
    </location>
</feature>
<evidence type="ECO:0000313" key="2">
    <source>
        <dbReference type="EMBL" id="VDD95386.1"/>
    </source>
</evidence>
<name>A0A0N4VIZ1_ENTVE</name>
<dbReference type="PANTHER" id="PTHR11362:SF81">
    <property type="entry name" value="PROTEIN CBG19696"/>
    <property type="match status" value="1"/>
</dbReference>
<keyword evidence="3" id="KW-1185">Reference proteome</keyword>
<dbReference type="AlphaFoldDB" id="A0A0N4VIZ1"/>
<dbReference type="InterPro" id="IPR036610">
    <property type="entry name" value="PEBP-like_sf"/>
</dbReference>
<dbReference type="CDD" id="cd00866">
    <property type="entry name" value="PEBP_euk"/>
    <property type="match status" value="1"/>
</dbReference>
<dbReference type="InterPro" id="IPR035810">
    <property type="entry name" value="PEBP_euk"/>
</dbReference>
<proteinExistence type="predicted"/>
<dbReference type="PANTHER" id="PTHR11362">
    <property type="entry name" value="PHOSPHATIDYLETHANOLAMINE-BINDING PROTEIN"/>
    <property type="match status" value="1"/>
</dbReference>
<dbReference type="Proteomes" id="UP000274131">
    <property type="component" value="Unassembled WGS sequence"/>
</dbReference>
<reference evidence="2 3" key="2">
    <citation type="submission" date="2018-10" db="EMBL/GenBank/DDBJ databases">
        <authorList>
            <consortium name="Pathogen Informatics"/>
        </authorList>
    </citation>
    <scope>NUCLEOTIDE SEQUENCE [LARGE SCALE GENOMIC DNA]</scope>
</reference>
<dbReference type="STRING" id="51028.A0A0N4VIZ1"/>
<gene>
    <name evidence="2" type="ORF">EVEC_LOCUS10137</name>
</gene>
<evidence type="ECO:0000313" key="3">
    <source>
        <dbReference type="Proteomes" id="UP000274131"/>
    </source>
</evidence>
<evidence type="ECO:0000256" key="1">
    <source>
        <dbReference type="SAM" id="SignalP"/>
    </source>
</evidence>
<dbReference type="EMBL" id="UXUI01010570">
    <property type="protein sequence ID" value="VDD95386.1"/>
    <property type="molecule type" value="Genomic_DNA"/>
</dbReference>
<dbReference type="OrthoDB" id="2506647at2759"/>
<organism evidence="4">
    <name type="scientific">Enterobius vermicularis</name>
    <name type="common">Human pinworm</name>
    <dbReference type="NCBI Taxonomy" id="51028"/>
    <lineage>
        <taxon>Eukaryota</taxon>
        <taxon>Metazoa</taxon>
        <taxon>Ecdysozoa</taxon>
        <taxon>Nematoda</taxon>
        <taxon>Chromadorea</taxon>
        <taxon>Rhabditida</taxon>
        <taxon>Spirurina</taxon>
        <taxon>Oxyuridomorpha</taxon>
        <taxon>Oxyuroidea</taxon>
        <taxon>Oxyuridae</taxon>
        <taxon>Enterobius</taxon>
    </lineage>
</organism>